<proteinExistence type="predicted"/>
<reference evidence="2" key="1">
    <citation type="submission" date="2016-04" db="EMBL/GenBank/DDBJ databases">
        <authorList>
            <person name="Tagini F."/>
        </authorList>
    </citation>
    <scope>NUCLEOTIDE SEQUENCE [LARGE SCALE GENOMIC DNA]</scope>
    <source>
        <strain evidence="2">CHUV0807</strain>
    </source>
</reference>
<dbReference type="EMBL" id="FKLO01000042">
    <property type="protein sequence ID" value="SAM63356.1"/>
    <property type="molecule type" value="Genomic_DNA"/>
</dbReference>
<evidence type="ECO:0000313" key="2">
    <source>
        <dbReference type="Proteomes" id="UP000190837"/>
    </source>
</evidence>
<protein>
    <submittedName>
        <fullName evidence="1">Uncharacterized protein</fullName>
    </submittedName>
</protein>
<dbReference type="AlphaFoldDB" id="A0A1C3H405"/>
<gene>
    <name evidence="1" type="ORF">CHUV0807_1109</name>
</gene>
<name>A0A1C3H405_9GAMM</name>
<dbReference type="Proteomes" id="UP000190837">
    <property type="component" value="Unassembled WGS sequence"/>
</dbReference>
<sequence length="65" mass="7563">MFGVWLVWCCEGLHTPERSWCMYSNTRKVLYKACRRRQYALYGETVQCRIGLCVGRGGLEGMSDH</sequence>
<organism evidence="1 2">
    <name type="scientific">Cardiobacterium hominis</name>
    <dbReference type="NCBI Taxonomy" id="2718"/>
    <lineage>
        <taxon>Bacteria</taxon>
        <taxon>Pseudomonadati</taxon>
        <taxon>Pseudomonadota</taxon>
        <taxon>Gammaproteobacteria</taxon>
        <taxon>Cardiobacteriales</taxon>
        <taxon>Cardiobacteriaceae</taxon>
        <taxon>Cardiobacterium</taxon>
    </lineage>
</organism>
<accession>A0A1C3H405</accession>
<evidence type="ECO:0000313" key="1">
    <source>
        <dbReference type="EMBL" id="SAM63356.1"/>
    </source>
</evidence>